<dbReference type="InterPro" id="IPR001434">
    <property type="entry name" value="OmcB-like_DUF11"/>
</dbReference>
<dbReference type="InterPro" id="IPR013783">
    <property type="entry name" value="Ig-like_fold"/>
</dbReference>
<feature type="domain" description="DUF11" evidence="1">
    <location>
        <begin position="364"/>
        <end position="463"/>
    </location>
</feature>
<dbReference type="InterPro" id="IPR047589">
    <property type="entry name" value="DUF11_rpt"/>
</dbReference>
<dbReference type="AlphaFoldDB" id="A0A0C7R0R3"/>
<reference evidence="2 3" key="1">
    <citation type="submission" date="2015-01" db="EMBL/GenBank/DDBJ databases">
        <authorList>
            <person name="Aslett A.Martin."/>
            <person name="De Silva Nishadi"/>
        </authorList>
    </citation>
    <scope>NUCLEOTIDE SEQUENCE [LARGE SCALE GENOMIC DNA]</scope>
    <source>
        <strain evidence="2 3">R28058</strain>
    </source>
</reference>
<evidence type="ECO:0000313" key="3">
    <source>
        <dbReference type="Proteomes" id="UP000049127"/>
    </source>
</evidence>
<protein>
    <submittedName>
        <fullName evidence="2">Cell surface protein</fullName>
    </submittedName>
</protein>
<dbReference type="NCBIfam" id="TIGR01451">
    <property type="entry name" value="B_ant_repeat"/>
    <property type="match status" value="2"/>
</dbReference>
<dbReference type="PANTHER" id="PTHR34819:SF3">
    <property type="entry name" value="CELL SURFACE PROTEIN"/>
    <property type="match status" value="1"/>
</dbReference>
<dbReference type="EMBL" id="CEKZ01000003">
    <property type="protein sequence ID" value="CEQ02410.1"/>
    <property type="molecule type" value="Genomic_DNA"/>
</dbReference>
<dbReference type="Gene3D" id="2.60.40.740">
    <property type="match status" value="1"/>
</dbReference>
<accession>A0A0C7R0R3</accession>
<dbReference type="Proteomes" id="UP000049127">
    <property type="component" value="Unassembled WGS sequence"/>
</dbReference>
<dbReference type="OrthoDB" id="1758300at2"/>
<organism evidence="2 3">
    <name type="scientific">Paraclostridium sordellii</name>
    <name type="common">Clostridium sordellii</name>
    <dbReference type="NCBI Taxonomy" id="1505"/>
    <lineage>
        <taxon>Bacteria</taxon>
        <taxon>Bacillati</taxon>
        <taxon>Bacillota</taxon>
        <taxon>Clostridia</taxon>
        <taxon>Peptostreptococcales</taxon>
        <taxon>Peptostreptococcaceae</taxon>
        <taxon>Paraclostridium</taxon>
    </lineage>
</organism>
<proteinExistence type="predicted"/>
<sequence length="662" mass="71844">MATVSGRVMFDKNRSATIDASDQGIGNIPIILQSRTTGLGLVVNTNANGEYVFNNVSDDEYIIVEAFGTQGGVQTPGDFNLAVSGIVPIAQDPPINFITMPPTGSTNLDSLTPNTIFIEVTGGGNKTNQDFLDGPVIYTPIENILDSCVSVQNQNLISSASNGTFGFFPPGTDPNTGPPEEPYPGVTPYFTYVVPNPSDYTPIDGKYTVKNIMTNALSNEIGAWWRITDHTNGDETGRMMVVNGFNPGAVFFQETVMVSPNTNYLFSSWILNLFKTVGFPPPQLGIKILGSNEEILYSATLGIEIPTNVNVPEWKEIGTVINSKNNTNITVKFLSEGESVIGNDYAIDDISLRPILVPLFTPVKTVSRTSVNVGEIVTYTVTISNTCSNPLTNVFLTDIIPSGLIFVPESVTINTSPNANANPNNGFALPDIQGNTTTVVTFDAIADFIPNTNPTINTATIDYSYTPVNDGIPGDYSQTSNNVPVRVVNLADISITKSTRSTSACPGDFIIYTIVVTNLGPADAENIILIDDIPDSISNPEFSIDGGATWNPWFGFYNIGTLQNATSIFILIKGKICATARETIRNIARIISNTQDPNQDNNVSTVCTTIKNGCESCHNTCEPCYKDYGSYHNGCSLNYDSHDKYYNSYDSQYYEHYNRENK</sequence>
<dbReference type="InterPro" id="IPR051172">
    <property type="entry name" value="Chlamydia_OmcB"/>
</dbReference>
<dbReference type="SUPFAM" id="SSF117074">
    <property type="entry name" value="Hypothetical protein PA1324"/>
    <property type="match status" value="1"/>
</dbReference>
<dbReference type="RefSeq" id="WP_055341182.1">
    <property type="nucleotide sequence ID" value="NZ_CDNI01000014.1"/>
</dbReference>
<name>A0A0C7R0R3_PARSO</name>
<evidence type="ECO:0000313" key="2">
    <source>
        <dbReference type="EMBL" id="CEQ02410.1"/>
    </source>
</evidence>
<dbReference type="Gene3D" id="2.60.40.10">
    <property type="entry name" value="Immunoglobulins"/>
    <property type="match status" value="1"/>
</dbReference>
<dbReference type="PANTHER" id="PTHR34819">
    <property type="entry name" value="LARGE CYSTEINE-RICH PERIPLASMIC PROTEIN OMCB"/>
    <property type="match status" value="1"/>
</dbReference>
<gene>
    <name evidence="2" type="ORF">R28058_01431</name>
</gene>
<feature type="domain" description="DUF11" evidence="1">
    <location>
        <begin position="492"/>
        <end position="606"/>
    </location>
</feature>
<evidence type="ECO:0000259" key="1">
    <source>
        <dbReference type="Pfam" id="PF01345"/>
    </source>
</evidence>
<dbReference type="Pfam" id="PF01345">
    <property type="entry name" value="DUF11"/>
    <property type="match status" value="2"/>
</dbReference>